<evidence type="ECO:0000313" key="2">
    <source>
        <dbReference type="Proteomes" id="UP001232992"/>
    </source>
</evidence>
<gene>
    <name evidence="1" type="ORF">PMH09_04010</name>
</gene>
<evidence type="ECO:0000313" key="1">
    <source>
        <dbReference type="EMBL" id="MDJ1182350.1"/>
    </source>
</evidence>
<comment type="caution">
    <text evidence="1">The sequence shown here is derived from an EMBL/GenBank/DDBJ whole genome shotgun (WGS) entry which is preliminary data.</text>
</comment>
<name>A0ABT7BT44_9CYAN</name>
<organism evidence="1 2">
    <name type="scientific">Roseofilum casamattae BLCC-M143</name>
    <dbReference type="NCBI Taxonomy" id="3022442"/>
    <lineage>
        <taxon>Bacteria</taxon>
        <taxon>Bacillati</taxon>
        <taxon>Cyanobacteriota</taxon>
        <taxon>Cyanophyceae</taxon>
        <taxon>Desertifilales</taxon>
        <taxon>Desertifilaceae</taxon>
        <taxon>Roseofilum</taxon>
        <taxon>Roseofilum casamattae</taxon>
    </lineage>
</organism>
<sequence>MKYPIPQHSQDIIALQREPVDEELVAAAIAGVIHISQSQGRSLEELTAEILADDGVLDVSQRTWLSDTLARVWYDFHG</sequence>
<proteinExistence type="predicted"/>
<protein>
    <submittedName>
        <fullName evidence="1">Uncharacterized protein</fullName>
    </submittedName>
</protein>
<dbReference type="Proteomes" id="UP001232992">
    <property type="component" value="Unassembled WGS sequence"/>
</dbReference>
<reference evidence="1 2" key="1">
    <citation type="submission" date="2023-01" db="EMBL/GenBank/DDBJ databases">
        <title>Novel diversity within Roseofilum (Cyanobacteria; Desertifilaceae) from marine benthic mats with descriptions of four novel species.</title>
        <authorList>
            <person name="Wang Y."/>
            <person name="Berthold D.E."/>
            <person name="Hu J."/>
            <person name="Lefler F.W."/>
            <person name="Laughinghouse H.D. IV."/>
        </authorList>
    </citation>
    <scope>NUCLEOTIDE SEQUENCE [LARGE SCALE GENOMIC DNA]</scope>
    <source>
        <strain evidence="1 2">BLCC-M143</strain>
    </source>
</reference>
<keyword evidence="2" id="KW-1185">Reference proteome</keyword>
<accession>A0ABT7BT44</accession>
<dbReference type="RefSeq" id="WP_283757002.1">
    <property type="nucleotide sequence ID" value="NZ_JAQOSQ010000002.1"/>
</dbReference>
<dbReference type="EMBL" id="JAQOSQ010000002">
    <property type="protein sequence ID" value="MDJ1182350.1"/>
    <property type="molecule type" value="Genomic_DNA"/>
</dbReference>